<gene>
    <name evidence="7" type="ORF">GPUH_LOCUS12839</name>
</gene>
<dbReference type="PANTHER" id="PTHR23417">
    <property type="entry name" value="3-DEOXY-D-MANNO-OCTULOSONIC-ACID TRANSFERASE/TRNA GUANINE-N 7 - -METHYLTRANSFERASE"/>
    <property type="match status" value="1"/>
</dbReference>
<evidence type="ECO:0000256" key="4">
    <source>
        <dbReference type="ARBA" id="ARBA00022679"/>
    </source>
</evidence>
<dbReference type="EC" id="2.1.1.33" evidence="2"/>
<dbReference type="Gene3D" id="3.40.50.150">
    <property type="entry name" value="Vaccinia Virus protein VP39"/>
    <property type="match status" value="1"/>
</dbReference>
<dbReference type="Proteomes" id="UP000271098">
    <property type="component" value="Unassembled WGS sequence"/>
</dbReference>
<dbReference type="InterPro" id="IPR029063">
    <property type="entry name" value="SAM-dependent_MTases_sf"/>
</dbReference>
<evidence type="ECO:0000313" key="7">
    <source>
        <dbReference type="EMBL" id="VDN21135.1"/>
    </source>
</evidence>
<dbReference type="EMBL" id="UYRT01079653">
    <property type="protein sequence ID" value="VDN21135.1"/>
    <property type="molecule type" value="Genomic_DNA"/>
</dbReference>
<keyword evidence="6" id="KW-0819">tRNA processing</keyword>
<dbReference type="GO" id="GO:0043527">
    <property type="term" value="C:tRNA methyltransferase complex"/>
    <property type="evidence" value="ECO:0007669"/>
    <property type="project" value="TreeGrafter"/>
</dbReference>
<proteinExistence type="predicted"/>
<keyword evidence="3" id="KW-0489">Methyltransferase</keyword>
<accession>A0A183DVU8</accession>
<evidence type="ECO:0000256" key="6">
    <source>
        <dbReference type="ARBA" id="ARBA00022694"/>
    </source>
</evidence>
<name>A0A183DVU8_9BILA</name>
<evidence type="ECO:0000256" key="1">
    <source>
        <dbReference type="ARBA" id="ARBA00000142"/>
    </source>
</evidence>
<dbReference type="AlphaFoldDB" id="A0A183DVU8"/>
<keyword evidence="8" id="KW-1185">Reference proteome</keyword>
<keyword evidence="5" id="KW-0949">S-adenosyl-L-methionine</keyword>
<evidence type="ECO:0000313" key="8">
    <source>
        <dbReference type="Proteomes" id="UP000271098"/>
    </source>
</evidence>
<keyword evidence="4" id="KW-0808">Transferase</keyword>
<protein>
    <recommendedName>
        <fullName evidence="2">tRNA (guanine(46)-N(7))-methyltransferase</fullName>
        <ecNumber evidence="2">2.1.1.33</ecNumber>
    </recommendedName>
</protein>
<evidence type="ECO:0000313" key="9">
    <source>
        <dbReference type="WBParaSite" id="GPUH_0001285301-mRNA-1"/>
    </source>
</evidence>
<dbReference type="InterPro" id="IPR003358">
    <property type="entry name" value="tRNA_(Gua-N-7)_MeTrfase_Trmb"/>
</dbReference>
<dbReference type="OrthoDB" id="47276at2759"/>
<dbReference type="PROSITE" id="PS51625">
    <property type="entry name" value="SAM_MT_TRMB"/>
    <property type="match status" value="1"/>
</dbReference>
<dbReference type="WBParaSite" id="GPUH_0001285301-mRNA-1">
    <property type="protein sequence ID" value="GPUH_0001285301-mRNA-1"/>
    <property type="gene ID" value="GPUH_0001285301"/>
</dbReference>
<reference evidence="9" key="1">
    <citation type="submission" date="2016-06" db="UniProtKB">
        <authorList>
            <consortium name="WormBaseParasite"/>
        </authorList>
    </citation>
    <scope>IDENTIFICATION</scope>
</reference>
<dbReference type="PANTHER" id="PTHR23417:SF16">
    <property type="entry name" value="TRNA (GUANINE-N(7)-)-METHYLTRANSFERASE"/>
    <property type="match status" value="1"/>
</dbReference>
<dbReference type="SUPFAM" id="SSF53335">
    <property type="entry name" value="S-adenosyl-L-methionine-dependent methyltransferases"/>
    <property type="match status" value="1"/>
</dbReference>
<dbReference type="Pfam" id="PF02390">
    <property type="entry name" value="Methyltransf_4"/>
    <property type="match status" value="1"/>
</dbReference>
<comment type="catalytic activity">
    <reaction evidence="1">
        <text>guanosine(46) in tRNA + S-adenosyl-L-methionine = N(7)-methylguanosine(46) in tRNA + S-adenosyl-L-homocysteine</text>
        <dbReference type="Rhea" id="RHEA:42708"/>
        <dbReference type="Rhea" id="RHEA-COMP:10188"/>
        <dbReference type="Rhea" id="RHEA-COMP:10189"/>
        <dbReference type="ChEBI" id="CHEBI:57856"/>
        <dbReference type="ChEBI" id="CHEBI:59789"/>
        <dbReference type="ChEBI" id="CHEBI:74269"/>
        <dbReference type="ChEBI" id="CHEBI:74480"/>
        <dbReference type="EC" id="2.1.1.33"/>
    </reaction>
</comment>
<reference evidence="7 8" key="2">
    <citation type="submission" date="2018-11" db="EMBL/GenBank/DDBJ databases">
        <authorList>
            <consortium name="Pathogen Informatics"/>
        </authorList>
    </citation>
    <scope>NUCLEOTIDE SEQUENCE [LARGE SCALE GENOMIC DNA]</scope>
</reference>
<evidence type="ECO:0000256" key="3">
    <source>
        <dbReference type="ARBA" id="ARBA00022603"/>
    </source>
</evidence>
<organism evidence="9">
    <name type="scientific">Gongylonema pulchrum</name>
    <dbReference type="NCBI Taxonomy" id="637853"/>
    <lineage>
        <taxon>Eukaryota</taxon>
        <taxon>Metazoa</taxon>
        <taxon>Ecdysozoa</taxon>
        <taxon>Nematoda</taxon>
        <taxon>Chromadorea</taxon>
        <taxon>Rhabditida</taxon>
        <taxon>Spirurina</taxon>
        <taxon>Spiruromorpha</taxon>
        <taxon>Spiruroidea</taxon>
        <taxon>Gongylonematidae</taxon>
        <taxon>Gongylonema</taxon>
    </lineage>
</organism>
<evidence type="ECO:0000256" key="2">
    <source>
        <dbReference type="ARBA" id="ARBA00011977"/>
    </source>
</evidence>
<dbReference type="GO" id="GO:0008176">
    <property type="term" value="F:tRNA (guanine(46)-N7)-methyltransferase activity"/>
    <property type="evidence" value="ECO:0007669"/>
    <property type="project" value="UniProtKB-EC"/>
</dbReference>
<sequence length="107" mass="12344">MVEIVERDGEPEEMIELPQKKYYRQRAHANPISDHDIEYPVSPDQMDWKSYFGDYANGRQVEFVDVGCGYGGLLIKLSPLYPEVLMLGLEIRVKVGFLFHALKIRPS</sequence>
<evidence type="ECO:0000256" key="5">
    <source>
        <dbReference type="ARBA" id="ARBA00022691"/>
    </source>
</evidence>